<sequence length="67" mass="8096">MREIAHAEDMTKFNDAVEALKELPIWNQNKALRDWFLGTWLKERKRWAWVFRKDELQVAIHTTNGLE</sequence>
<evidence type="ECO:0000313" key="1">
    <source>
        <dbReference type="EMBL" id="KAJ7394627.1"/>
    </source>
</evidence>
<proteinExistence type="predicted"/>
<organism evidence="1 2">
    <name type="scientific">Desmophyllum pertusum</name>
    <dbReference type="NCBI Taxonomy" id="174260"/>
    <lineage>
        <taxon>Eukaryota</taxon>
        <taxon>Metazoa</taxon>
        <taxon>Cnidaria</taxon>
        <taxon>Anthozoa</taxon>
        <taxon>Hexacorallia</taxon>
        <taxon>Scleractinia</taxon>
        <taxon>Caryophylliina</taxon>
        <taxon>Caryophylliidae</taxon>
        <taxon>Desmophyllum</taxon>
    </lineage>
</organism>
<reference evidence="1" key="1">
    <citation type="submission" date="2023-01" db="EMBL/GenBank/DDBJ databases">
        <title>Genome assembly of the deep-sea coral Lophelia pertusa.</title>
        <authorList>
            <person name="Herrera S."/>
            <person name="Cordes E."/>
        </authorList>
    </citation>
    <scope>NUCLEOTIDE SEQUENCE</scope>
    <source>
        <strain evidence="1">USNM1676648</strain>
        <tissue evidence="1">Polyp</tissue>
    </source>
</reference>
<keyword evidence="2" id="KW-1185">Reference proteome</keyword>
<comment type="caution">
    <text evidence="1">The sequence shown here is derived from an EMBL/GenBank/DDBJ whole genome shotgun (WGS) entry which is preliminary data.</text>
</comment>
<dbReference type="AlphaFoldDB" id="A0A9X0A787"/>
<name>A0A9X0A787_9CNID</name>
<dbReference type="EMBL" id="MU825396">
    <property type="protein sequence ID" value="KAJ7394627.1"/>
    <property type="molecule type" value="Genomic_DNA"/>
</dbReference>
<dbReference type="OrthoDB" id="5986742at2759"/>
<accession>A0A9X0A787</accession>
<evidence type="ECO:0000313" key="2">
    <source>
        <dbReference type="Proteomes" id="UP001163046"/>
    </source>
</evidence>
<protein>
    <submittedName>
        <fullName evidence="1">Uncharacterized protein</fullName>
    </submittedName>
</protein>
<gene>
    <name evidence="1" type="ORF">OS493_000445</name>
</gene>
<dbReference type="PANTHER" id="PTHR47456">
    <property type="entry name" value="PHD-TYPE DOMAIN-CONTAINING PROTEIN"/>
    <property type="match status" value="1"/>
</dbReference>
<dbReference type="Proteomes" id="UP001163046">
    <property type="component" value="Unassembled WGS sequence"/>
</dbReference>